<evidence type="ECO:0000259" key="2">
    <source>
        <dbReference type="Pfam" id="PF00134"/>
    </source>
</evidence>
<dbReference type="Pfam" id="PF00134">
    <property type="entry name" value="Cyclin_N"/>
    <property type="match status" value="1"/>
</dbReference>
<protein>
    <submittedName>
        <fullName evidence="3">Alternative cyclin Pcl12</fullName>
    </submittedName>
</protein>
<evidence type="ECO:0000313" key="4">
    <source>
        <dbReference type="Proteomes" id="UP000001861"/>
    </source>
</evidence>
<feature type="domain" description="Cyclin N-terminal" evidence="2">
    <location>
        <begin position="62"/>
        <end position="160"/>
    </location>
</feature>
<proteinExistence type="predicted"/>
<dbReference type="AlphaFoldDB" id="A8N4P6"/>
<dbReference type="GO" id="GO:0019901">
    <property type="term" value="F:protein kinase binding"/>
    <property type="evidence" value="ECO:0007669"/>
    <property type="project" value="InterPro"/>
</dbReference>
<comment type="caution">
    <text evidence="3">The sequence shown here is derived from an EMBL/GenBank/DDBJ whole genome shotgun (WGS) entry which is preliminary data.</text>
</comment>
<feature type="compositionally biased region" description="Basic and acidic residues" evidence="1">
    <location>
        <begin position="246"/>
        <end position="255"/>
    </location>
</feature>
<dbReference type="OMA" id="MATPERN"/>
<dbReference type="HOGENOM" id="CLU_095384_0_0_1"/>
<dbReference type="eggNOG" id="ENOG502SGA5">
    <property type="taxonomic scope" value="Eukaryota"/>
</dbReference>
<dbReference type="PANTHER" id="PTHR15615">
    <property type="match status" value="1"/>
</dbReference>
<feature type="compositionally biased region" description="Polar residues" evidence="1">
    <location>
        <begin position="207"/>
        <end position="244"/>
    </location>
</feature>
<name>A8N4P6_COPC7</name>
<gene>
    <name evidence="3" type="ORF">CC1G_06024</name>
</gene>
<dbReference type="EMBL" id="AACS02000003">
    <property type="protein sequence ID" value="EAU92037.2"/>
    <property type="molecule type" value="Genomic_DNA"/>
</dbReference>
<feature type="region of interest" description="Disordered" evidence="1">
    <location>
        <begin position="207"/>
        <end position="255"/>
    </location>
</feature>
<dbReference type="SUPFAM" id="SSF47954">
    <property type="entry name" value="Cyclin-like"/>
    <property type="match status" value="1"/>
</dbReference>
<dbReference type="OrthoDB" id="244495at2759"/>
<dbReference type="GO" id="GO:0005634">
    <property type="term" value="C:nucleus"/>
    <property type="evidence" value="ECO:0007669"/>
    <property type="project" value="TreeGrafter"/>
</dbReference>
<dbReference type="KEGG" id="cci:CC1G_06024"/>
<dbReference type="GO" id="GO:0000307">
    <property type="term" value="C:cyclin-dependent protein kinase holoenzyme complex"/>
    <property type="evidence" value="ECO:0007669"/>
    <property type="project" value="TreeGrafter"/>
</dbReference>
<dbReference type="CDD" id="cd20557">
    <property type="entry name" value="CYCLIN_ScPCL1-like"/>
    <property type="match status" value="1"/>
</dbReference>
<dbReference type="InterPro" id="IPR036915">
    <property type="entry name" value="Cyclin-like_sf"/>
</dbReference>
<dbReference type="Gene3D" id="1.10.472.10">
    <property type="entry name" value="Cyclin-like"/>
    <property type="match status" value="1"/>
</dbReference>
<evidence type="ECO:0000313" key="3">
    <source>
        <dbReference type="EMBL" id="EAU92037.2"/>
    </source>
</evidence>
<dbReference type="PANTHER" id="PTHR15615:SF108">
    <property type="entry name" value="PROTEIN CNPPD1"/>
    <property type="match status" value="1"/>
</dbReference>
<keyword evidence="4" id="KW-1185">Reference proteome</keyword>
<dbReference type="GeneID" id="6006252"/>
<evidence type="ECO:0000256" key="1">
    <source>
        <dbReference type="SAM" id="MobiDB-lite"/>
    </source>
</evidence>
<accession>A8N4P6</accession>
<reference evidence="3 4" key="1">
    <citation type="journal article" date="2010" name="Proc. Natl. Acad. Sci. U.S.A.">
        <title>Insights into evolution of multicellular fungi from the assembled chromosomes of the mushroom Coprinopsis cinerea (Coprinus cinereus).</title>
        <authorList>
            <person name="Stajich J.E."/>
            <person name="Wilke S.K."/>
            <person name="Ahren D."/>
            <person name="Au C.H."/>
            <person name="Birren B.W."/>
            <person name="Borodovsky M."/>
            <person name="Burns C."/>
            <person name="Canback B."/>
            <person name="Casselton L.A."/>
            <person name="Cheng C.K."/>
            <person name="Deng J."/>
            <person name="Dietrich F.S."/>
            <person name="Fargo D.C."/>
            <person name="Farman M.L."/>
            <person name="Gathman A.C."/>
            <person name="Goldberg J."/>
            <person name="Guigo R."/>
            <person name="Hoegger P.J."/>
            <person name="Hooker J.B."/>
            <person name="Huggins A."/>
            <person name="James T.Y."/>
            <person name="Kamada T."/>
            <person name="Kilaru S."/>
            <person name="Kodira C."/>
            <person name="Kues U."/>
            <person name="Kupfer D."/>
            <person name="Kwan H.S."/>
            <person name="Lomsadze A."/>
            <person name="Li W."/>
            <person name="Lilly W.W."/>
            <person name="Ma L.J."/>
            <person name="Mackey A.J."/>
            <person name="Manning G."/>
            <person name="Martin F."/>
            <person name="Muraguchi H."/>
            <person name="Natvig D.O."/>
            <person name="Palmerini H."/>
            <person name="Ramesh M.A."/>
            <person name="Rehmeyer C.J."/>
            <person name="Roe B.A."/>
            <person name="Shenoy N."/>
            <person name="Stanke M."/>
            <person name="Ter-Hovhannisyan V."/>
            <person name="Tunlid A."/>
            <person name="Velagapudi R."/>
            <person name="Vision T.J."/>
            <person name="Zeng Q."/>
            <person name="Zolan M.E."/>
            <person name="Pukkila P.J."/>
        </authorList>
    </citation>
    <scope>NUCLEOTIDE SEQUENCE [LARGE SCALE GENOMIC DNA]</scope>
    <source>
        <strain evidence="4">Okayama-7 / 130 / ATCC MYA-4618 / FGSC 9003</strain>
    </source>
</reference>
<dbReference type="Proteomes" id="UP000001861">
    <property type="component" value="Unassembled WGS sequence"/>
</dbReference>
<dbReference type="InterPro" id="IPR013922">
    <property type="entry name" value="Cyclin_PHO80-like"/>
</dbReference>
<sequence length="255" mass="28965">MPGQEDVRHLVYLLRLLPISSGFSSGTMPPRKRVKDTELAFICARFLIHQFKSPMAMPRDSSTSKNLVKFISTLIRRAALEPSVPYAALLLLQRLKTRYPTARATGHFLYFAAFLVASKVLSDTDLTVRSWLYSAQWSFSPVLIGKMERELCQYLDWDLTFDYETLSNFQKVIHDVYGRCQDVYPEYSLLRLSRRMDPLVRRRGTTTLYLSGSSPSPHTIRKTASSPTSSEQGSRMSPPSSPVNSADDKHSESDE</sequence>
<dbReference type="InterPro" id="IPR006671">
    <property type="entry name" value="Cyclin_N"/>
</dbReference>
<dbReference type="GO" id="GO:0016538">
    <property type="term" value="F:cyclin-dependent protein serine/threonine kinase regulator activity"/>
    <property type="evidence" value="ECO:0007669"/>
    <property type="project" value="TreeGrafter"/>
</dbReference>
<dbReference type="STRING" id="240176.A8N4P6"/>
<dbReference type="RefSeq" id="XP_001829815.2">
    <property type="nucleotide sequence ID" value="XM_001829763.2"/>
</dbReference>
<dbReference type="VEuPathDB" id="FungiDB:CC1G_06024"/>
<organism evidence="3 4">
    <name type="scientific">Coprinopsis cinerea (strain Okayama-7 / 130 / ATCC MYA-4618 / FGSC 9003)</name>
    <name type="common">Inky cap fungus</name>
    <name type="synonym">Hormographiella aspergillata</name>
    <dbReference type="NCBI Taxonomy" id="240176"/>
    <lineage>
        <taxon>Eukaryota</taxon>
        <taxon>Fungi</taxon>
        <taxon>Dikarya</taxon>
        <taxon>Basidiomycota</taxon>
        <taxon>Agaricomycotina</taxon>
        <taxon>Agaricomycetes</taxon>
        <taxon>Agaricomycetidae</taxon>
        <taxon>Agaricales</taxon>
        <taxon>Agaricineae</taxon>
        <taxon>Psathyrellaceae</taxon>
        <taxon>Coprinopsis</taxon>
    </lineage>
</organism>
<dbReference type="InParanoid" id="A8N4P6"/>